<keyword evidence="1" id="KW-1133">Transmembrane helix</keyword>
<evidence type="ECO:0000313" key="4">
    <source>
        <dbReference type="EMBL" id="MFD2139632.1"/>
    </source>
</evidence>
<dbReference type="InterPro" id="IPR032623">
    <property type="entry name" value="FecR_N"/>
</dbReference>
<gene>
    <name evidence="4" type="ORF">ACFSNC_04400</name>
</gene>
<dbReference type="PIRSF" id="PIRSF018266">
    <property type="entry name" value="FecR"/>
    <property type="match status" value="1"/>
</dbReference>
<dbReference type="PANTHER" id="PTHR30273">
    <property type="entry name" value="PERIPLASMIC SIGNAL SENSOR AND SIGMA FACTOR ACTIVATOR FECR-RELATED"/>
    <property type="match status" value="1"/>
</dbReference>
<dbReference type="Pfam" id="PF04773">
    <property type="entry name" value="FecR"/>
    <property type="match status" value="1"/>
</dbReference>
<dbReference type="InterPro" id="IPR012373">
    <property type="entry name" value="Ferrdict_sens_TM"/>
</dbReference>
<feature type="transmembrane region" description="Helical" evidence="1">
    <location>
        <begin position="88"/>
        <end position="107"/>
    </location>
</feature>
<comment type="caution">
    <text evidence="4">The sequence shown here is derived from an EMBL/GenBank/DDBJ whole genome shotgun (WGS) entry which is preliminary data.</text>
</comment>
<dbReference type="Gene3D" id="3.55.50.30">
    <property type="match status" value="1"/>
</dbReference>
<dbReference type="Pfam" id="PF16220">
    <property type="entry name" value="DUF4880"/>
    <property type="match status" value="1"/>
</dbReference>
<accession>A0ABW4YU21</accession>
<keyword evidence="1" id="KW-0472">Membrane</keyword>
<evidence type="ECO:0000256" key="1">
    <source>
        <dbReference type="SAM" id="Phobius"/>
    </source>
</evidence>
<evidence type="ECO:0000259" key="2">
    <source>
        <dbReference type="Pfam" id="PF04773"/>
    </source>
</evidence>
<evidence type="ECO:0000259" key="3">
    <source>
        <dbReference type="Pfam" id="PF16220"/>
    </source>
</evidence>
<dbReference type="RefSeq" id="WP_213352019.1">
    <property type="nucleotide sequence ID" value="NZ_JAHBGB010000019.1"/>
</dbReference>
<evidence type="ECO:0000313" key="5">
    <source>
        <dbReference type="Proteomes" id="UP001597299"/>
    </source>
</evidence>
<sequence>MISDEEDPVGLQAVAWFTRMNGRPSEEDRRDFGRWLAAASAHREAYEKLRAMWGDLHALADMPAVRQDAGLAGLRARIEEKRRRARRLASGVALGLAMLVAGSWVWLERPHLLQDLRADYVAPRGEPRSVGLADGSVLLLDADTAIEVDLGAGQRRVEVLRGTVFFRVKPSSIPFVVAASNGEARVLGTEFDVARREGGDVTVTLDSGSVEVGLTDRDGAVTLRPGESVDYGGQGLGAPHTVDLEEAGAWRQGRFIFTNARLADVLERIGRYRDGRIVVIGSALAETRVSGNISLRDTEAALAAVRSSVGFPLHEIGRLTLIGP</sequence>
<dbReference type="Proteomes" id="UP001597299">
    <property type="component" value="Unassembled WGS sequence"/>
</dbReference>
<dbReference type="PANTHER" id="PTHR30273:SF2">
    <property type="entry name" value="PROTEIN FECR"/>
    <property type="match status" value="1"/>
</dbReference>
<reference evidence="5" key="1">
    <citation type="journal article" date="2019" name="Int. J. Syst. Evol. Microbiol.">
        <title>The Global Catalogue of Microorganisms (GCM) 10K type strain sequencing project: providing services to taxonomists for standard genome sequencing and annotation.</title>
        <authorList>
            <consortium name="The Broad Institute Genomics Platform"/>
            <consortium name="The Broad Institute Genome Sequencing Center for Infectious Disease"/>
            <person name="Wu L."/>
            <person name="Ma J."/>
        </authorList>
    </citation>
    <scope>NUCLEOTIDE SEQUENCE [LARGE SCALE GENOMIC DNA]</scope>
    <source>
        <strain evidence="5">CCM 7435</strain>
    </source>
</reference>
<proteinExistence type="predicted"/>
<dbReference type="EMBL" id="JBHUHD010000001">
    <property type="protein sequence ID" value="MFD2139632.1"/>
    <property type="molecule type" value="Genomic_DNA"/>
</dbReference>
<dbReference type="Gene3D" id="2.60.120.1440">
    <property type="match status" value="1"/>
</dbReference>
<protein>
    <submittedName>
        <fullName evidence="4">FecR family protein</fullName>
    </submittedName>
</protein>
<feature type="domain" description="FecR N-terminal" evidence="3">
    <location>
        <begin position="12"/>
        <end position="51"/>
    </location>
</feature>
<keyword evidence="1" id="KW-0812">Transmembrane</keyword>
<keyword evidence="5" id="KW-1185">Reference proteome</keyword>
<name>A0ABW4YU21_9HYPH</name>
<organism evidence="4 5">
    <name type="scientific">Ancylobacter oerskovii</name>
    <dbReference type="NCBI Taxonomy" id="459519"/>
    <lineage>
        <taxon>Bacteria</taxon>
        <taxon>Pseudomonadati</taxon>
        <taxon>Pseudomonadota</taxon>
        <taxon>Alphaproteobacteria</taxon>
        <taxon>Hyphomicrobiales</taxon>
        <taxon>Xanthobacteraceae</taxon>
        <taxon>Ancylobacter</taxon>
    </lineage>
</organism>
<dbReference type="InterPro" id="IPR006860">
    <property type="entry name" value="FecR"/>
</dbReference>
<feature type="domain" description="FecR protein" evidence="2">
    <location>
        <begin position="120"/>
        <end position="211"/>
    </location>
</feature>